<dbReference type="Proteomes" id="UP001175353">
    <property type="component" value="Unassembled WGS sequence"/>
</dbReference>
<proteinExistence type="inferred from homology"/>
<comment type="similarity">
    <text evidence="2 6">Belongs to the AIM24 family.</text>
</comment>
<feature type="region of interest" description="Disordered" evidence="7">
    <location>
        <begin position="155"/>
        <end position="212"/>
    </location>
</feature>
<evidence type="ECO:0000256" key="6">
    <source>
        <dbReference type="RuleBase" id="RU363045"/>
    </source>
</evidence>
<accession>A0AAN6K6Z7</accession>
<evidence type="ECO:0000256" key="5">
    <source>
        <dbReference type="ARBA" id="ARBA00023128"/>
    </source>
</evidence>
<evidence type="ECO:0000256" key="2">
    <source>
        <dbReference type="ARBA" id="ARBA00009322"/>
    </source>
</evidence>
<dbReference type="SUPFAM" id="SSF51219">
    <property type="entry name" value="TRAP-like"/>
    <property type="match status" value="1"/>
</dbReference>
<dbReference type="Pfam" id="PF01987">
    <property type="entry name" value="AIM24"/>
    <property type="match status" value="1"/>
</dbReference>
<feature type="compositionally biased region" description="Polar residues" evidence="7">
    <location>
        <begin position="183"/>
        <end position="203"/>
    </location>
</feature>
<keyword evidence="5 6" id="KW-0496">Mitochondrion</keyword>
<evidence type="ECO:0000256" key="3">
    <source>
        <dbReference type="ARBA" id="ARBA00013287"/>
    </source>
</evidence>
<dbReference type="InterPro" id="IPR016031">
    <property type="entry name" value="Trp_RNA-bd_attenuator-like_dom"/>
</dbReference>
<dbReference type="Gene3D" id="3.60.160.10">
    <property type="entry name" value="Mitochondrial biogenesis AIM24"/>
    <property type="match status" value="1"/>
</dbReference>
<evidence type="ECO:0000256" key="4">
    <source>
        <dbReference type="ARBA" id="ARBA00022946"/>
    </source>
</evidence>
<dbReference type="PANTHER" id="PTHR36959:SF2">
    <property type="entry name" value="ALTERED INHERITANCE OF MITOCHONDRIA PROTEIN 24, MITOCHONDRIAL"/>
    <property type="match status" value="1"/>
</dbReference>
<dbReference type="InterPro" id="IPR036983">
    <property type="entry name" value="AIM24_sf"/>
</dbReference>
<evidence type="ECO:0000256" key="7">
    <source>
        <dbReference type="SAM" id="MobiDB-lite"/>
    </source>
</evidence>
<comment type="caution">
    <text evidence="8">The sequence shown here is derived from an EMBL/GenBank/DDBJ whole genome shotgun (WGS) entry which is preliminary data.</text>
</comment>
<dbReference type="EMBL" id="JAUJLE010000214">
    <property type="protein sequence ID" value="KAK0967824.1"/>
    <property type="molecule type" value="Genomic_DNA"/>
</dbReference>
<sequence>MDRTYTQPLPKAQHQDAHWGNTSVTGRGLLALTGKGQIHQIHLKTGEEYVVHPSNVIAYSMMQHPPQPYRFKANVLRFQVPSLTAWLPDTRFWRTMRESTLWTFIRNAGFTVRTWARRNIWGDRLFLHFNGPATILIQSRGAALRDALTSQDVNEIADSPTGSAPAALAGRPADDVSPPEGSSAASSRTQPTSITYASVSKQGTVKFDKEPQ</sequence>
<keyword evidence="4" id="KW-0809">Transit peptide</keyword>
<name>A0AAN6K6Z7_9PEZI</name>
<dbReference type="AlphaFoldDB" id="A0AAN6K6Z7"/>
<reference evidence="8" key="1">
    <citation type="submission" date="2023-06" db="EMBL/GenBank/DDBJ databases">
        <title>Black Yeasts Isolated from many extreme environments.</title>
        <authorList>
            <person name="Coleine C."/>
            <person name="Stajich J.E."/>
            <person name="Selbmann L."/>
        </authorList>
    </citation>
    <scope>NUCLEOTIDE SEQUENCE</scope>
    <source>
        <strain evidence="8">CCFEE 5200</strain>
    </source>
</reference>
<comment type="subcellular location">
    <subcellularLocation>
        <location evidence="1 6">Mitochondrion</location>
    </subcellularLocation>
</comment>
<dbReference type="GO" id="GO:0005743">
    <property type="term" value="C:mitochondrial inner membrane"/>
    <property type="evidence" value="ECO:0007669"/>
    <property type="project" value="TreeGrafter"/>
</dbReference>
<evidence type="ECO:0000313" key="8">
    <source>
        <dbReference type="EMBL" id="KAK0967824.1"/>
    </source>
</evidence>
<evidence type="ECO:0000313" key="9">
    <source>
        <dbReference type="Proteomes" id="UP001175353"/>
    </source>
</evidence>
<dbReference type="PANTHER" id="PTHR36959">
    <property type="entry name" value="ALTERED INHERITANCE OF MITOCHONDRIA PROTEIN 24, MITOCHONDRIAL"/>
    <property type="match status" value="1"/>
</dbReference>
<evidence type="ECO:0000256" key="1">
    <source>
        <dbReference type="ARBA" id="ARBA00004173"/>
    </source>
</evidence>
<feature type="region of interest" description="Disordered" evidence="7">
    <location>
        <begin position="1"/>
        <end position="20"/>
    </location>
</feature>
<organism evidence="8 9">
    <name type="scientific">Friedmanniomyces endolithicus</name>
    <dbReference type="NCBI Taxonomy" id="329885"/>
    <lineage>
        <taxon>Eukaryota</taxon>
        <taxon>Fungi</taxon>
        <taxon>Dikarya</taxon>
        <taxon>Ascomycota</taxon>
        <taxon>Pezizomycotina</taxon>
        <taxon>Dothideomycetes</taxon>
        <taxon>Dothideomycetidae</taxon>
        <taxon>Mycosphaerellales</taxon>
        <taxon>Teratosphaeriaceae</taxon>
        <taxon>Friedmanniomyces</taxon>
    </lineage>
</organism>
<gene>
    <name evidence="8" type="primary">AIM24_3</name>
    <name evidence="8" type="ORF">LTR91_016999</name>
</gene>
<dbReference type="InterPro" id="IPR002838">
    <property type="entry name" value="AIM24"/>
</dbReference>
<keyword evidence="9" id="KW-1185">Reference proteome</keyword>
<dbReference type="GO" id="GO:0007007">
    <property type="term" value="P:inner mitochondrial membrane organization"/>
    <property type="evidence" value="ECO:0007669"/>
    <property type="project" value="TreeGrafter"/>
</dbReference>
<protein>
    <recommendedName>
        <fullName evidence="3 6">Altered inheritance of mitochondria protein 24, mitochondrial</fullName>
    </recommendedName>
</protein>